<evidence type="ECO:0000313" key="3">
    <source>
        <dbReference type="EMBL" id="KAL0063822.1"/>
    </source>
</evidence>
<keyword evidence="4" id="KW-1185">Reference proteome</keyword>
<dbReference type="SUPFAM" id="SSF53474">
    <property type="entry name" value="alpha/beta-Hydrolases"/>
    <property type="match status" value="1"/>
</dbReference>
<dbReference type="InterPro" id="IPR029058">
    <property type="entry name" value="AB_hydrolase_fold"/>
</dbReference>
<gene>
    <name evidence="3" type="ORF">AAF712_009267</name>
</gene>
<feature type="domain" description="Carboxylesterase type B" evidence="2">
    <location>
        <begin position="37"/>
        <end position="140"/>
    </location>
</feature>
<dbReference type="InterPro" id="IPR002018">
    <property type="entry name" value="CarbesteraseB"/>
</dbReference>
<reference evidence="3 4" key="1">
    <citation type="submission" date="2024-05" db="EMBL/GenBank/DDBJ databases">
        <title>A draft genome resource for the thread blight pathogen Marasmius tenuissimus strain MS-2.</title>
        <authorList>
            <person name="Yulfo-Soto G.E."/>
            <person name="Baruah I.K."/>
            <person name="Amoako-Attah I."/>
            <person name="Bukari Y."/>
            <person name="Meinhardt L.W."/>
            <person name="Bailey B.A."/>
            <person name="Cohen S.P."/>
        </authorList>
    </citation>
    <scope>NUCLEOTIDE SEQUENCE [LARGE SCALE GENOMIC DNA]</scope>
    <source>
        <strain evidence="3 4">MS-2</strain>
    </source>
</reference>
<dbReference type="Pfam" id="PF00135">
    <property type="entry name" value="COesterase"/>
    <property type="match status" value="1"/>
</dbReference>
<proteinExistence type="predicted"/>
<evidence type="ECO:0000313" key="4">
    <source>
        <dbReference type="Proteomes" id="UP001437256"/>
    </source>
</evidence>
<comment type="caution">
    <text evidence="3">The sequence shown here is derived from an EMBL/GenBank/DDBJ whole genome shotgun (WGS) entry which is preliminary data.</text>
</comment>
<sequence>MFPDLTNDTLSTILDLYPSSDFPPKEESGLPSGFYRSAQIFRDALLVCPSFLFGYTMARKYEADEVPSVYYYDQNQIPPGYLGQPAAMGVFHGADAPYVFGNFSAFDALGKVQPRPEDYELQRRQSRSWSGFGNVGRPSLENHDTLE</sequence>
<dbReference type="Proteomes" id="UP001437256">
    <property type="component" value="Unassembled WGS sequence"/>
</dbReference>
<dbReference type="Gene3D" id="3.40.50.1820">
    <property type="entry name" value="alpha/beta hydrolase"/>
    <property type="match status" value="1"/>
</dbReference>
<feature type="region of interest" description="Disordered" evidence="1">
    <location>
        <begin position="120"/>
        <end position="147"/>
    </location>
</feature>
<accession>A0ABR2ZU29</accession>
<evidence type="ECO:0000256" key="1">
    <source>
        <dbReference type="SAM" id="MobiDB-lite"/>
    </source>
</evidence>
<name>A0ABR2ZU29_9AGAR</name>
<dbReference type="EMBL" id="JBBXMP010000073">
    <property type="protein sequence ID" value="KAL0063822.1"/>
    <property type="molecule type" value="Genomic_DNA"/>
</dbReference>
<protein>
    <recommendedName>
        <fullName evidence="2">Carboxylesterase type B domain-containing protein</fullName>
    </recommendedName>
</protein>
<organism evidence="3 4">
    <name type="scientific">Marasmius tenuissimus</name>
    <dbReference type="NCBI Taxonomy" id="585030"/>
    <lineage>
        <taxon>Eukaryota</taxon>
        <taxon>Fungi</taxon>
        <taxon>Dikarya</taxon>
        <taxon>Basidiomycota</taxon>
        <taxon>Agaricomycotina</taxon>
        <taxon>Agaricomycetes</taxon>
        <taxon>Agaricomycetidae</taxon>
        <taxon>Agaricales</taxon>
        <taxon>Marasmiineae</taxon>
        <taxon>Marasmiaceae</taxon>
        <taxon>Marasmius</taxon>
    </lineage>
</organism>
<evidence type="ECO:0000259" key="2">
    <source>
        <dbReference type="Pfam" id="PF00135"/>
    </source>
</evidence>